<dbReference type="EMBL" id="CAEZWJ010000011">
    <property type="protein sequence ID" value="CAB4650086.1"/>
    <property type="molecule type" value="Genomic_DNA"/>
</dbReference>
<keyword evidence="3" id="KW-0378">Hydrolase</keyword>
<comment type="similarity">
    <text evidence="1">Belongs to the peptidase S9A family.</text>
</comment>
<dbReference type="InterPro" id="IPR051543">
    <property type="entry name" value="Serine_Peptidase_S9A"/>
</dbReference>
<evidence type="ECO:0000256" key="2">
    <source>
        <dbReference type="ARBA" id="ARBA00022670"/>
    </source>
</evidence>
<proteinExistence type="inferred from homology"/>
<dbReference type="InterPro" id="IPR001375">
    <property type="entry name" value="Peptidase_S9_cat"/>
</dbReference>
<dbReference type="Pfam" id="PF02897">
    <property type="entry name" value="Peptidase_S9_N"/>
    <property type="match status" value="1"/>
</dbReference>
<feature type="domain" description="Peptidase S9 prolyl oligopeptidase catalytic" evidence="5">
    <location>
        <begin position="467"/>
        <end position="676"/>
    </location>
</feature>
<feature type="domain" description="Peptidase S9A N-terminal" evidence="6">
    <location>
        <begin position="14"/>
        <end position="408"/>
    </location>
</feature>
<gene>
    <name evidence="7" type="ORF">UFOPK2214_00520</name>
</gene>
<dbReference type="SUPFAM" id="SSF50993">
    <property type="entry name" value="Peptidase/esterase 'gauge' domain"/>
    <property type="match status" value="1"/>
</dbReference>
<organism evidence="7">
    <name type="scientific">freshwater metagenome</name>
    <dbReference type="NCBI Taxonomy" id="449393"/>
    <lineage>
        <taxon>unclassified sequences</taxon>
        <taxon>metagenomes</taxon>
        <taxon>ecological metagenomes</taxon>
    </lineage>
</organism>
<evidence type="ECO:0000256" key="4">
    <source>
        <dbReference type="ARBA" id="ARBA00022825"/>
    </source>
</evidence>
<evidence type="ECO:0000256" key="1">
    <source>
        <dbReference type="ARBA" id="ARBA00005228"/>
    </source>
</evidence>
<dbReference type="PANTHER" id="PTHR11757">
    <property type="entry name" value="PROTEASE FAMILY S9A OLIGOPEPTIDASE"/>
    <property type="match status" value="1"/>
</dbReference>
<dbReference type="Pfam" id="PF00326">
    <property type="entry name" value="Peptidase_S9"/>
    <property type="match status" value="1"/>
</dbReference>
<dbReference type="Gene3D" id="3.40.50.1820">
    <property type="entry name" value="alpha/beta hydrolase"/>
    <property type="match status" value="1"/>
</dbReference>
<dbReference type="InterPro" id="IPR023302">
    <property type="entry name" value="Pept_S9A_N"/>
</dbReference>
<protein>
    <submittedName>
        <fullName evidence="7">Unannotated protein</fullName>
    </submittedName>
</protein>
<dbReference type="GO" id="GO:0006508">
    <property type="term" value="P:proteolysis"/>
    <property type="evidence" value="ECO:0007669"/>
    <property type="project" value="UniProtKB-KW"/>
</dbReference>
<dbReference type="InterPro" id="IPR002470">
    <property type="entry name" value="Peptidase_S9A"/>
</dbReference>
<dbReference type="Gene3D" id="2.130.10.120">
    <property type="entry name" value="Prolyl oligopeptidase, N-terminal domain"/>
    <property type="match status" value="1"/>
</dbReference>
<sequence>MGFSLHCMTSATPRAPRRDSIRTRVTGDVNDPYSWLLGKEDPDTLAYLEAENSWADEFFAMQSDKVESIFQEIKSRVKEDDSSYPVLHRGWWYSSRTETGKSYAIHSRGRTAATSSENVLLDENAEAADAEYFSLSAFDVSNNGFLLAWSSDIDGSEMYTLRIRDLITGVELTDEIPNTTWGGTAWSQNDEWLFYVTADEAMRPDKVWRHRIGTAASDDVVVLEEPDERFFVGVGASRSGEWIIIDSSSKTSSECWVVNAAQPTLPPQSIAPRRDDVEYQVDHWGDVFAITTNLNAVDFQVMTAPVDQPSVWSTLIQHIDGQRITQFDCFHTFALMQRWIEGQQVISVVSPGGLATKIHILNEPHEAEIDANPDWDADGIRLSYQSLTAPNTTAWYSLETQQLTPLKQTEVLDTDLSQYVSERLWATSADGTKVPLDIVRHVNTPLDGTAPAVVYAYGSYEISTPPWFSIARLSLLDRGWVWALAHPRGGGEMGRHWYNDGKLLKKRNTFVDTIACATHLADSAICDGNKLVVRGGSAGGLLVGACITMSPTRFAGAIAEVPFVDVVNTMSDPTLPLTITEWEEWGDPREEPFASYILSYSPYDNTTKVSYPALYVTAGLNDPRVSYHEPAKWVARLRHESPDTHVVFKCEMGAGHGGPSGRYEQWRDEARTLSFAIFSVS</sequence>
<evidence type="ECO:0000313" key="7">
    <source>
        <dbReference type="EMBL" id="CAB4650086.1"/>
    </source>
</evidence>
<accession>A0A6J6KLE4</accession>
<keyword evidence="2" id="KW-0645">Protease</keyword>
<dbReference type="SUPFAM" id="SSF53474">
    <property type="entry name" value="alpha/beta-Hydrolases"/>
    <property type="match status" value="1"/>
</dbReference>
<dbReference type="InterPro" id="IPR029058">
    <property type="entry name" value="AB_hydrolase_fold"/>
</dbReference>
<evidence type="ECO:0000256" key="3">
    <source>
        <dbReference type="ARBA" id="ARBA00022801"/>
    </source>
</evidence>
<dbReference type="GO" id="GO:0004252">
    <property type="term" value="F:serine-type endopeptidase activity"/>
    <property type="evidence" value="ECO:0007669"/>
    <property type="project" value="InterPro"/>
</dbReference>
<evidence type="ECO:0000259" key="5">
    <source>
        <dbReference type="Pfam" id="PF00326"/>
    </source>
</evidence>
<dbReference type="PRINTS" id="PR00862">
    <property type="entry name" value="PROLIGOPTASE"/>
</dbReference>
<reference evidence="7" key="1">
    <citation type="submission" date="2020-05" db="EMBL/GenBank/DDBJ databases">
        <authorList>
            <person name="Chiriac C."/>
            <person name="Salcher M."/>
            <person name="Ghai R."/>
            <person name="Kavagutti S V."/>
        </authorList>
    </citation>
    <scope>NUCLEOTIDE SEQUENCE</scope>
</reference>
<dbReference type="PANTHER" id="PTHR11757:SF19">
    <property type="entry name" value="PROLYL ENDOPEPTIDASE-LIKE"/>
    <property type="match status" value="1"/>
</dbReference>
<evidence type="ECO:0000259" key="6">
    <source>
        <dbReference type="Pfam" id="PF02897"/>
    </source>
</evidence>
<keyword evidence="4" id="KW-0720">Serine protease</keyword>
<name>A0A6J6KLE4_9ZZZZ</name>
<dbReference type="AlphaFoldDB" id="A0A6J6KLE4"/>